<dbReference type="AlphaFoldDB" id="A0A7C9UV72"/>
<dbReference type="EMBL" id="JAAIYP010000038">
    <property type="protein sequence ID" value="NFV80806.1"/>
    <property type="molecule type" value="Genomic_DNA"/>
</dbReference>
<protein>
    <submittedName>
        <fullName evidence="2">Uncharacterized protein</fullName>
    </submittedName>
</protein>
<reference evidence="2 3" key="1">
    <citation type="submission" date="2020-02" db="EMBL/GenBank/DDBJ databases">
        <authorList>
            <person name="Dziuba M."/>
            <person name="Kuznetsov B."/>
            <person name="Mardanov A."/>
            <person name="Ravin N."/>
            <person name="Grouzdev D."/>
        </authorList>
    </citation>
    <scope>NUCLEOTIDE SEQUENCE [LARGE SCALE GENOMIC DNA]</scope>
    <source>
        <strain evidence="2 3">SpK</strain>
    </source>
</reference>
<gene>
    <name evidence="2" type="ORF">G4223_11865</name>
</gene>
<dbReference type="Proteomes" id="UP000480684">
    <property type="component" value="Unassembled WGS sequence"/>
</dbReference>
<organism evidence="2 3">
    <name type="scientific">Magnetospirillum aberrantis SpK</name>
    <dbReference type="NCBI Taxonomy" id="908842"/>
    <lineage>
        <taxon>Bacteria</taxon>
        <taxon>Pseudomonadati</taxon>
        <taxon>Pseudomonadota</taxon>
        <taxon>Alphaproteobacteria</taxon>
        <taxon>Rhodospirillales</taxon>
        <taxon>Rhodospirillaceae</taxon>
        <taxon>Magnetospirillum</taxon>
    </lineage>
</organism>
<proteinExistence type="predicted"/>
<keyword evidence="3" id="KW-1185">Reference proteome</keyword>
<evidence type="ECO:0000256" key="1">
    <source>
        <dbReference type="SAM" id="MobiDB-lite"/>
    </source>
</evidence>
<feature type="region of interest" description="Disordered" evidence="1">
    <location>
        <begin position="1"/>
        <end position="23"/>
    </location>
</feature>
<comment type="caution">
    <text evidence="2">The sequence shown here is derived from an EMBL/GenBank/DDBJ whole genome shotgun (WGS) entry which is preliminary data.</text>
</comment>
<name>A0A7C9UV72_9PROT</name>
<evidence type="ECO:0000313" key="2">
    <source>
        <dbReference type="EMBL" id="NFV80806.1"/>
    </source>
</evidence>
<feature type="compositionally biased region" description="Basic and acidic residues" evidence="1">
    <location>
        <begin position="1"/>
        <end position="14"/>
    </location>
</feature>
<accession>A0A7C9UV72</accession>
<dbReference type="RefSeq" id="WP_163679713.1">
    <property type="nucleotide sequence ID" value="NZ_JAAIYP010000038.1"/>
</dbReference>
<sequence>MDFTRRDMLERRYDGPIPPADPAATMAATAGRVRLFLRLAAETREKTATRRSELKAASVAGDRHLGRLQHDLRLYRGQSVAWHDNIPARP</sequence>
<evidence type="ECO:0000313" key="3">
    <source>
        <dbReference type="Proteomes" id="UP000480684"/>
    </source>
</evidence>